<dbReference type="AlphaFoldDB" id="A0A9N9AEH4"/>
<protein>
    <submittedName>
        <fullName evidence="2">25351_t:CDS:1</fullName>
    </submittedName>
</protein>
<organism evidence="2 3">
    <name type="scientific">Dentiscutata erythropus</name>
    <dbReference type="NCBI Taxonomy" id="1348616"/>
    <lineage>
        <taxon>Eukaryota</taxon>
        <taxon>Fungi</taxon>
        <taxon>Fungi incertae sedis</taxon>
        <taxon>Mucoromycota</taxon>
        <taxon>Glomeromycotina</taxon>
        <taxon>Glomeromycetes</taxon>
        <taxon>Diversisporales</taxon>
        <taxon>Gigasporaceae</taxon>
        <taxon>Dentiscutata</taxon>
    </lineage>
</organism>
<name>A0A9N9AEH4_9GLOM</name>
<evidence type="ECO:0000313" key="3">
    <source>
        <dbReference type="Proteomes" id="UP000789405"/>
    </source>
</evidence>
<reference evidence="2" key="1">
    <citation type="submission" date="2021-06" db="EMBL/GenBank/DDBJ databases">
        <authorList>
            <person name="Kallberg Y."/>
            <person name="Tangrot J."/>
            <person name="Rosling A."/>
        </authorList>
    </citation>
    <scope>NUCLEOTIDE SEQUENCE</scope>
    <source>
        <strain evidence="2">MA453B</strain>
    </source>
</reference>
<dbReference type="OrthoDB" id="2435819at2759"/>
<proteinExistence type="predicted"/>
<accession>A0A9N9AEH4</accession>
<feature type="compositionally biased region" description="Low complexity" evidence="1">
    <location>
        <begin position="73"/>
        <end position="84"/>
    </location>
</feature>
<evidence type="ECO:0000256" key="1">
    <source>
        <dbReference type="SAM" id="MobiDB-lite"/>
    </source>
</evidence>
<feature type="region of interest" description="Disordered" evidence="1">
    <location>
        <begin position="65"/>
        <end position="95"/>
    </location>
</feature>
<sequence length="109" mass="12323">MIQLLELYKALTQQLLGAKYLTLNLVHPCIYMLKQMFAPKNEQNKTIDGYMDLIYSPLIQDDILESAEDNDDSNSTSDNNDQDSAIGKNVEEHAANLNNVNTEDIFAKI</sequence>
<gene>
    <name evidence="2" type="ORF">DERYTH_LOCUS4200</name>
</gene>
<comment type="caution">
    <text evidence="2">The sequence shown here is derived from an EMBL/GenBank/DDBJ whole genome shotgun (WGS) entry which is preliminary data.</text>
</comment>
<dbReference type="EMBL" id="CAJVPY010001580">
    <property type="protein sequence ID" value="CAG8527954.1"/>
    <property type="molecule type" value="Genomic_DNA"/>
</dbReference>
<dbReference type="Proteomes" id="UP000789405">
    <property type="component" value="Unassembled WGS sequence"/>
</dbReference>
<evidence type="ECO:0000313" key="2">
    <source>
        <dbReference type="EMBL" id="CAG8527954.1"/>
    </source>
</evidence>
<keyword evidence="3" id="KW-1185">Reference proteome</keyword>